<dbReference type="Proteomes" id="UP000270866">
    <property type="component" value="Chromosome 11"/>
</dbReference>
<gene>
    <name evidence="1" type="ORF">BFJ65_g13158</name>
</gene>
<evidence type="ECO:0000313" key="1">
    <source>
        <dbReference type="EMBL" id="RKK11275.1"/>
    </source>
</evidence>
<protein>
    <submittedName>
        <fullName evidence="1">Uncharacterized protein</fullName>
    </submittedName>
</protein>
<accession>A0A3L6N2T4</accession>
<comment type="caution">
    <text evidence="1">The sequence shown here is derived from an EMBL/GenBank/DDBJ whole genome shotgun (WGS) entry which is preliminary data.</text>
</comment>
<dbReference type="AlphaFoldDB" id="A0A3L6N2T4"/>
<dbReference type="EMBL" id="MRCU01000009">
    <property type="protein sequence ID" value="RKK11275.1"/>
    <property type="molecule type" value="Genomic_DNA"/>
</dbReference>
<organism evidence="1">
    <name type="scientific">Fusarium oxysporum f. sp. cepae</name>
    <dbReference type="NCBI Taxonomy" id="396571"/>
    <lineage>
        <taxon>Eukaryota</taxon>
        <taxon>Fungi</taxon>
        <taxon>Dikarya</taxon>
        <taxon>Ascomycota</taxon>
        <taxon>Pezizomycotina</taxon>
        <taxon>Sordariomycetes</taxon>
        <taxon>Hypocreomycetidae</taxon>
        <taxon>Hypocreales</taxon>
        <taxon>Nectriaceae</taxon>
        <taxon>Fusarium</taxon>
        <taxon>Fusarium oxysporum species complex</taxon>
    </lineage>
</organism>
<proteinExistence type="predicted"/>
<name>A0A3L6N2T4_FUSOX</name>
<sequence>MDGIREFAQSSSMGRKILNPIRDSFDVIHISQTSGRFEYEEADRRQADLLTFFREGLIEENVHNLKIVCVPMDSPDSIVINEGVFGEILEEIRLDPWIRHLIRTRAYGYYHSGRMTCNGVATYYLGTSFVFTIWTTRQEQSGFATKCLILVPPGDSMAFRKLKNLRRSFRLFRNDSHSTLYLPFVFSVDAITWRERCLMKSLDTIREVESKTGHGSWGPSYLNGGRDDITVLTASLGSALNTIGNTIKHLNIIESVWTHLEKLPDEMQDAERNEFLVNNNSILSAINILRQQSSNAGVQAQYLELRIRSQTSVVSRIVSYPHGFVLE</sequence>
<reference evidence="1" key="1">
    <citation type="journal article" date="2018" name="Sci. Rep.">
        <title>Characterisation of pathogen-specific regions and novel effector candidates in Fusarium oxysporum f. sp. cepae.</title>
        <authorList>
            <person name="Armitage A.D."/>
            <person name="Taylor A."/>
            <person name="Sobczyk M.K."/>
            <person name="Baxter L."/>
            <person name="Greenfield B.P."/>
            <person name="Bates H.J."/>
            <person name="Wilson F."/>
            <person name="Jackson A.C."/>
            <person name="Ott S."/>
            <person name="Harrison R.J."/>
            <person name="Clarkson J.P."/>
        </authorList>
    </citation>
    <scope>NUCLEOTIDE SEQUENCE [LARGE SCALE GENOMIC DNA]</scope>
    <source>
        <strain evidence="1">FoC_Fus2</strain>
    </source>
</reference>